<feature type="compositionally biased region" description="Gly residues" evidence="1">
    <location>
        <begin position="126"/>
        <end position="141"/>
    </location>
</feature>
<evidence type="ECO:0000313" key="2">
    <source>
        <dbReference type="EMBL" id="RYN19050.1"/>
    </source>
</evidence>
<feature type="region of interest" description="Disordered" evidence="1">
    <location>
        <begin position="102"/>
        <end position="161"/>
    </location>
</feature>
<dbReference type="AlphaFoldDB" id="A0A4Q4LYI9"/>
<accession>A0A4Q4LYI9</accession>
<evidence type="ECO:0000313" key="3">
    <source>
        <dbReference type="Proteomes" id="UP000292402"/>
    </source>
</evidence>
<sequence length="161" mass="16778">MVSKLNWLYRLWVKYNTAVLNSNNPRISATVLGAGAKLARCQRQFNLELATRRRTATHTGTLIGVPTQIPKTSADFLSLILVEQRRIAGALEQVVKHIAHLNSIAGKGDDTDDSDNPSTLGDGESQAGGSGGAGGSDSGSRGGEEDETSGGGEDVKGDGGD</sequence>
<proteinExistence type="predicted"/>
<name>A0A4Q4LYI9_9PLEO</name>
<comment type="caution">
    <text evidence="2">The sequence shown here is derived from an EMBL/GenBank/DDBJ whole genome shotgun (WGS) entry which is preliminary data.</text>
</comment>
<reference evidence="3" key="1">
    <citation type="journal article" date="2019" name="bioRxiv">
        <title>Genomics, evolutionary history and diagnostics of the Alternaria alternata species group including apple and Asian pear pathotypes.</title>
        <authorList>
            <person name="Armitage A.D."/>
            <person name="Cockerton H.M."/>
            <person name="Sreenivasaprasad S."/>
            <person name="Woodhall J.W."/>
            <person name="Lane C.R."/>
            <person name="Harrison R.J."/>
            <person name="Clarkson J.P."/>
        </authorList>
    </citation>
    <scope>NUCLEOTIDE SEQUENCE [LARGE SCALE GENOMIC DNA]</scope>
    <source>
        <strain evidence="3">FERA 1082</strain>
    </source>
</reference>
<dbReference type="EMBL" id="PDXA01000148">
    <property type="protein sequence ID" value="RYN19050.1"/>
    <property type="molecule type" value="Genomic_DNA"/>
</dbReference>
<dbReference type="Proteomes" id="UP000292402">
    <property type="component" value="Unassembled WGS sequence"/>
</dbReference>
<evidence type="ECO:0000256" key="1">
    <source>
        <dbReference type="SAM" id="MobiDB-lite"/>
    </source>
</evidence>
<gene>
    <name evidence="2" type="ORF">AA0114_g12999</name>
</gene>
<organism evidence="2 3">
    <name type="scientific">Alternaria tenuissima</name>
    <dbReference type="NCBI Taxonomy" id="119927"/>
    <lineage>
        <taxon>Eukaryota</taxon>
        <taxon>Fungi</taxon>
        <taxon>Dikarya</taxon>
        <taxon>Ascomycota</taxon>
        <taxon>Pezizomycotina</taxon>
        <taxon>Dothideomycetes</taxon>
        <taxon>Pleosporomycetidae</taxon>
        <taxon>Pleosporales</taxon>
        <taxon>Pleosporineae</taxon>
        <taxon>Pleosporaceae</taxon>
        <taxon>Alternaria</taxon>
        <taxon>Alternaria sect. Alternaria</taxon>
        <taxon>Alternaria alternata complex</taxon>
    </lineage>
</organism>
<protein>
    <submittedName>
        <fullName evidence="2">Uncharacterized protein</fullName>
    </submittedName>
</protein>